<feature type="transmembrane region" description="Helical" evidence="1">
    <location>
        <begin position="219"/>
        <end position="237"/>
    </location>
</feature>
<keyword evidence="1" id="KW-0812">Transmembrane</keyword>
<feature type="transmembrane region" description="Helical" evidence="1">
    <location>
        <begin position="303"/>
        <end position="319"/>
    </location>
</feature>
<keyword evidence="1" id="KW-0472">Membrane</keyword>
<feature type="transmembrane region" description="Helical" evidence="1">
    <location>
        <begin position="331"/>
        <end position="352"/>
    </location>
</feature>
<feature type="transmembrane region" description="Helical" evidence="1">
    <location>
        <begin position="105"/>
        <end position="127"/>
    </location>
</feature>
<dbReference type="PANTHER" id="PTHR38592">
    <property type="entry name" value="BLL4819 PROTEIN"/>
    <property type="match status" value="1"/>
</dbReference>
<proteinExistence type="predicted"/>
<dbReference type="PANTHER" id="PTHR38592:SF3">
    <property type="entry name" value="BLL4819 PROTEIN"/>
    <property type="match status" value="1"/>
</dbReference>
<gene>
    <name evidence="2" type="ORF">ACFPOC_03570</name>
</gene>
<name>A0ABW0S992_9RHOB</name>
<keyword evidence="3" id="KW-1185">Reference proteome</keyword>
<dbReference type="InterPro" id="IPR014550">
    <property type="entry name" value="UCP028704_OpgC"/>
</dbReference>
<comment type="caution">
    <text evidence="2">The sequence shown here is derived from an EMBL/GenBank/DDBJ whole genome shotgun (WGS) entry which is preliminary data.</text>
</comment>
<sequence length="390" mass="42600">MRETAAHEILAATPVSVLARTVPRSVRDPRLDVLRGLALVTIFIDHVPGNAYESLTLRNWGFSDAAEAFVLMSGVSAGLAYGLAFRPGGEMWTGLAKVWRRVWTLYLTHLLVTVMAFVIAAGLALWADIPGLLRMNGIDGLFRRPLETMVALPLLFDQIGYANILPLYCLLLGVTPALLWAAWRAPRALLLGSVALWFVAGELRWNIPTWPVPRGWQFSPFSWQLVFVLGLLTGIRLKEGKRFAPRSDWLLAACAGFLAFALAARVLPPVTGVMDLGLGGLKALGAPWTLIGFDKVFETAPRLLHVAALAYVLSVLPVVRRACASPWVAPFALLGRHALPVFALGSILAFLFQGIKTETGHDLLLDSLMLSAGLLAQFALALSKDRWPRR</sequence>
<feature type="transmembrane region" description="Helical" evidence="1">
    <location>
        <begin position="159"/>
        <end position="181"/>
    </location>
</feature>
<dbReference type="RefSeq" id="WP_209837957.1">
    <property type="nucleotide sequence ID" value="NZ_JAGGJP010000002.1"/>
</dbReference>
<feature type="transmembrane region" description="Helical" evidence="1">
    <location>
        <begin position="249"/>
        <end position="267"/>
    </location>
</feature>
<reference evidence="3" key="1">
    <citation type="journal article" date="2019" name="Int. J. Syst. Evol. Microbiol.">
        <title>The Global Catalogue of Microorganisms (GCM) 10K type strain sequencing project: providing services to taxonomists for standard genome sequencing and annotation.</title>
        <authorList>
            <consortium name="The Broad Institute Genomics Platform"/>
            <consortium name="The Broad Institute Genome Sequencing Center for Infectious Disease"/>
            <person name="Wu L."/>
            <person name="Ma J."/>
        </authorList>
    </citation>
    <scope>NUCLEOTIDE SEQUENCE [LARGE SCALE GENOMIC DNA]</scope>
    <source>
        <strain evidence="3">KACC 11588</strain>
    </source>
</reference>
<evidence type="ECO:0000313" key="2">
    <source>
        <dbReference type="EMBL" id="MFC5565493.1"/>
    </source>
</evidence>
<keyword evidence="1" id="KW-1133">Transmembrane helix</keyword>
<feature type="transmembrane region" description="Helical" evidence="1">
    <location>
        <begin position="364"/>
        <end position="382"/>
    </location>
</feature>
<organism evidence="2 3">
    <name type="scientific">Rubellimicrobium aerolatum</name>
    <dbReference type="NCBI Taxonomy" id="490979"/>
    <lineage>
        <taxon>Bacteria</taxon>
        <taxon>Pseudomonadati</taxon>
        <taxon>Pseudomonadota</taxon>
        <taxon>Alphaproteobacteria</taxon>
        <taxon>Rhodobacterales</taxon>
        <taxon>Roseobacteraceae</taxon>
        <taxon>Rubellimicrobium</taxon>
    </lineage>
</organism>
<evidence type="ECO:0000313" key="3">
    <source>
        <dbReference type="Proteomes" id="UP001596056"/>
    </source>
</evidence>
<dbReference type="Proteomes" id="UP001596056">
    <property type="component" value="Unassembled WGS sequence"/>
</dbReference>
<protein>
    <submittedName>
        <fullName evidence="2">OpgC family protein</fullName>
    </submittedName>
</protein>
<dbReference type="Pfam" id="PF10129">
    <property type="entry name" value="OpgC_C"/>
    <property type="match status" value="1"/>
</dbReference>
<dbReference type="PIRSF" id="PIRSF028704">
    <property type="entry name" value="UPC028704"/>
    <property type="match status" value="1"/>
</dbReference>
<evidence type="ECO:0000256" key="1">
    <source>
        <dbReference type="SAM" id="Phobius"/>
    </source>
</evidence>
<feature type="transmembrane region" description="Helical" evidence="1">
    <location>
        <begin position="188"/>
        <end position="207"/>
    </location>
</feature>
<dbReference type="EMBL" id="JBHSNA010000002">
    <property type="protein sequence ID" value="MFC5565493.1"/>
    <property type="molecule type" value="Genomic_DNA"/>
</dbReference>
<accession>A0ABW0S992</accession>
<feature type="transmembrane region" description="Helical" evidence="1">
    <location>
        <begin position="65"/>
        <end position="84"/>
    </location>
</feature>